<organism evidence="2 3">
    <name type="scientific">Panagrellus redivivus</name>
    <name type="common">Microworm</name>
    <dbReference type="NCBI Taxonomy" id="6233"/>
    <lineage>
        <taxon>Eukaryota</taxon>
        <taxon>Metazoa</taxon>
        <taxon>Ecdysozoa</taxon>
        <taxon>Nematoda</taxon>
        <taxon>Chromadorea</taxon>
        <taxon>Rhabditida</taxon>
        <taxon>Tylenchina</taxon>
        <taxon>Panagrolaimomorpha</taxon>
        <taxon>Panagrolaimoidea</taxon>
        <taxon>Panagrolaimidae</taxon>
        <taxon>Panagrellus</taxon>
    </lineage>
</organism>
<evidence type="ECO:0000313" key="2">
    <source>
        <dbReference type="Proteomes" id="UP000492821"/>
    </source>
</evidence>
<evidence type="ECO:0000313" key="3">
    <source>
        <dbReference type="WBParaSite" id="Pan_g22634.t1"/>
    </source>
</evidence>
<protein>
    <submittedName>
        <fullName evidence="3">Uncharacterized protein</fullName>
    </submittedName>
</protein>
<sequence length="115" mass="12981">MSSQIVVATVFVAMLMVSTVMSEDYLDECMNAYERIIRNSCDYNGVPCYSDETAREFGSNPSAATIRLAIECCETATAPDRISSFYCCKDDSCFKRCETNRIKKSLRARKVQKNL</sequence>
<evidence type="ECO:0000256" key="1">
    <source>
        <dbReference type="SAM" id="SignalP"/>
    </source>
</evidence>
<dbReference type="Proteomes" id="UP000492821">
    <property type="component" value="Unassembled WGS sequence"/>
</dbReference>
<name>A0A7E4VLD9_PANRE</name>
<feature type="chain" id="PRO_5028988397" evidence="1">
    <location>
        <begin position="23"/>
        <end position="115"/>
    </location>
</feature>
<keyword evidence="1" id="KW-0732">Signal</keyword>
<dbReference type="AlphaFoldDB" id="A0A7E4VLD9"/>
<keyword evidence="2" id="KW-1185">Reference proteome</keyword>
<reference evidence="3" key="2">
    <citation type="submission" date="2020-10" db="UniProtKB">
        <authorList>
            <consortium name="WormBaseParasite"/>
        </authorList>
    </citation>
    <scope>IDENTIFICATION</scope>
</reference>
<feature type="signal peptide" evidence="1">
    <location>
        <begin position="1"/>
        <end position="22"/>
    </location>
</feature>
<accession>A0A7E4VLD9</accession>
<reference evidence="2" key="1">
    <citation type="journal article" date="2013" name="Genetics">
        <title>The draft genome and transcriptome of Panagrellus redivivus are shaped by the harsh demands of a free-living lifestyle.</title>
        <authorList>
            <person name="Srinivasan J."/>
            <person name="Dillman A.R."/>
            <person name="Macchietto M.G."/>
            <person name="Heikkinen L."/>
            <person name="Lakso M."/>
            <person name="Fracchia K.M."/>
            <person name="Antoshechkin I."/>
            <person name="Mortazavi A."/>
            <person name="Wong G."/>
            <person name="Sternberg P.W."/>
        </authorList>
    </citation>
    <scope>NUCLEOTIDE SEQUENCE [LARGE SCALE GENOMIC DNA]</scope>
    <source>
        <strain evidence="2">MT8872</strain>
    </source>
</reference>
<proteinExistence type="predicted"/>
<dbReference type="WBParaSite" id="Pan_g22634.t1">
    <property type="protein sequence ID" value="Pan_g22634.t1"/>
    <property type="gene ID" value="Pan_g22634"/>
</dbReference>